<dbReference type="AlphaFoldDB" id="A0A6A5BLV6"/>
<feature type="region of interest" description="Disordered" evidence="4">
    <location>
        <begin position="376"/>
        <end position="422"/>
    </location>
</feature>
<reference evidence="5 6" key="1">
    <citation type="journal article" date="2019" name="Sci. Rep.">
        <title>Nanopore sequencing improves the draft genome of the human pathogenic amoeba Naegleria fowleri.</title>
        <authorList>
            <person name="Liechti N."/>
            <person name="Schurch N."/>
            <person name="Bruggmann R."/>
            <person name="Wittwer M."/>
        </authorList>
    </citation>
    <scope>NUCLEOTIDE SEQUENCE [LARGE SCALE GENOMIC DNA]</scope>
    <source>
        <strain evidence="5 6">ATCC 30894</strain>
    </source>
</reference>
<dbReference type="GO" id="GO:0005634">
    <property type="term" value="C:nucleus"/>
    <property type="evidence" value="ECO:0007669"/>
    <property type="project" value="TreeGrafter"/>
</dbReference>
<dbReference type="GO" id="GO:0008270">
    <property type="term" value="F:zinc ion binding"/>
    <property type="evidence" value="ECO:0007669"/>
    <property type="project" value="UniProtKB-KW"/>
</dbReference>
<dbReference type="InterPro" id="IPR051140">
    <property type="entry name" value="GATA_TF"/>
</dbReference>
<sequence length="1193" mass="133438">MRVFSKIFKSVRRGNDEDDTIIPYVNNNNNNNNNNTNNTSSSTNNNSSSSKKKKITSAITAHTSSSSSSSSKSTTNTSSSSSSNNLILNNIYGGQSGSGGDLNGHNDDDDTKSVDSSSNSNSIDYSKLNIEDVFDFEGIDSMCREAEDLNLIEFLTQEKIIQKLIEYVTCTHTEIPSYLEYKLSEATSCSNLQQETFGGDTPEDELGTRDDNNTHGSMRRLRSPTGDDDEDDEDDNNHENVHSGGASRSESELKIYQQEKQHYLRSSSSQQEQQQPTRSSIEEGDSIQSSSNNGTSTTTSNNLPFSDKREYLLQKLNYKYPFVATEILISTIGQFHILPLIMLPYSYQTDQGDGAINGQHSFTPRKASSHSILGNSIIENGHNNTSSSTTTNTTTITNTTNTSSSNNNNINISTNSTNHVPSRVDYNEDAQQQFNNGVTNLSTPSSVPSTHLQVTNKDMDPCLSISSSSSSFYNNHHRNMTSLNSRVALLNSELIRRKLFSFIYREKPLNAFQVKCFVRVIIAMMKIPHLTHLVMDYIYAPHDIQEFTSILNEKEEEETTRSIRNNFNSNNFNSNNSNSNNNFNNFNNSNSNNSNNSNTTTSTHIILQMLKHIDSSDEISELLLMCLLYEDEDNDPTQTLLQTPPSGNLIQDSFLNILNQHDEVAMTKNLQVLKLKQEIIQQLCSLQCEQNFSRSVSFILTTIIQYRKPMTRKPPAIVQYILNRKQMELMIDNTLKITSNSPSFVDNMNFIMNLLFYIATNSQRLFSSQPPLQSSLSQSSWTNSQQTSITTFLNGTSSSTSSNIHHNNTNNTNNTNTNTTNTNTNTNNNSNNNSNTQQQTTHHSLNTANMILDESGIDWRLVLVLVVERISTFVSLLKDDRARDILKKDPTIIYVEQYHPMHALLIDRKKNRKINSSNSGGSNSSNSSSNNNNSNPIGGGGGNNSSSSNNSNSGSLGGGDGEETQESGSKSIEDLSFPPLGIYRLKIIELFVMLFKQLEVLSSIYDGFLKQHISTVSSSPPLVPPPLSSSSETSPSNHCTKSLSQIILESDVLEELIRLVFQYQSSLLHHMIVRLLLDIIEGLVDPFVDALFTKYKLADKLLQVHEMNQRLQKEQRTSLAISGFLTVMGQVIGDKQLSVLANNAKWLNFQQYASDRTFIERIYRVGSQEVQSLPAGEEKRLQELRLNWRERNI</sequence>
<feature type="region of interest" description="Disordered" evidence="4">
    <location>
        <begin position="558"/>
        <end position="598"/>
    </location>
</feature>
<dbReference type="GeneID" id="68113015"/>
<feature type="region of interest" description="Disordered" evidence="4">
    <location>
        <begin position="913"/>
        <end position="972"/>
    </location>
</feature>
<evidence type="ECO:0000313" key="5">
    <source>
        <dbReference type="EMBL" id="KAF0975044.1"/>
    </source>
</evidence>
<feature type="compositionally biased region" description="Low complexity" evidence="4">
    <location>
        <begin position="26"/>
        <end position="49"/>
    </location>
</feature>
<dbReference type="EMBL" id="VFQX01000048">
    <property type="protein sequence ID" value="KAF0975044.1"/>
    <property type="molecule type" value="Genomic_DNA"/>
</dbReference>
<feature type="compositionally biased region" description="Low complexity" evidence="4">
    <location>
        <begin position="383"/>
        <end position="418"/>
    </location>
</feature>
<keyword evidence="2" id="KW-0863">Zinc-finger</keyword>
<accession>A0A6A5BLV6</accession>
<feature type="compositionally biased region" description="Low complexity" evidence="4">
    <location>
        <begin position="944"/>
        <end position="954"/>
    </location>
</feature>
<dbReference type="OrthoDB" id="295029at2759"/>
<keyword evidence="1" id="KW-0479">Metal-binding</keyword>
<protein>
    <submittedName>
        <fullName evidence="5">Uncharacterized protein</fullName>
    </submittedName>
</protein>
<feature type="compositionally biased region" description="Low complexity" evidence="4">
    <location>
        <begin position="915"/>
        <end position="936"/>
    </location>
</feature>
<comment type="caution">
    <text evidence="5">The sequence shown here is derived from an EMBL/GenBank/DDBJ whole genome shotgun (WGS) entry which is preliminary data.</text>
</comment>
<keyword evidence="3" id="KW-0862">Zinc</keyword>
<evidence type="ECO:0000313" key="6">
    <source>
        <dbReference type="Proteomes" id="UP000444721"/>
    </source>
</evidence>
<dbReference type="VEuPathDB" id="AmoebaDB:FDP41_005797"/>
<feature type="compositionally biased region" description="Low complexity" evidence="4">
    <location>
        <begin position="796"/>
        <end position="842"/>
    </location>
</feature>
<proteinExistence type="predicted"/>
<feature type="compositionally biased region" description="Basic and acidic residues" evidence="4">
    <location>
        <begin position="249"/>
        <end position="262"/>
    </location>
</feature>
<dbReference type="PANTHER" id="PTHR45658">
    <property type="entry name" value="GATA TRANSCRIPTION FACTOR"/>
    <property type="match status" value="1"/>
</dbReference>
<feature type="region of interest" description="Disordered" evidence="4">
    <location>
        <begin position="193"/>
        <end position="304"/>
    </location>
</feature>
<feature type="compositionally biased region" description="Low complexity" evidence="4">
    <location>
        <begin position="266"/>
        <end position="279"/>
    </location>
</feature>
<gene>
    <name evidence="5" type="ORF">FDP41_005797</name>
</gene>
<feature type="region of interest" description="Disordered" evidence="4">
    <location>
        <begin position="17"/>
        <end position="122"/>
    </location>
</feature>
<organism evidence="5 6">
    <name type="scientific">Naegleria fowleri</name>
    <name type="common">Brain eating amoeba</name>
    <dbReference type="NCBI Taxonomy" id="5763"/>
    <lineage>
        <taxon>Eukaryota</taxon>
        <taxon>Discoba</taxon>
        <taxon>Heterolobosea</taxon>
        <taxon>Tetramitia</taxon>
        <taxon>Eutetramitia</taxon>
        <taxon>Vahlkampfiidae</taxon>
        <taxon>Naegleria</taxon>
    </lineage>
</organism>
<feature type="compositionally biased region" description="Low complexity" evidence="4">
    <location>
        <begin position="565"/>
        <end position="598"/>
    </location>
</feature>
<evidence type="ECO:0000256" key="2">
    <source>
        <dbReference type="ARBA" id="ARBA00022771"/>
    </source>
</evidence>
<evidence type="ECO:0000256" key="4">
    <source>
        <dbReference type="SAM" id="MobiDB-lite"/>
    </source>
</evidence>
<feature type="compositionally biased region" description="Low complexity" evidence="4">
    <location>
        <begin position="63"/>
        <end position="85"/>
    </location>
</feature>
<feature type="compositionally biased region" description="Low complexity" evidence="4">
    <location>
        <begin position="289"/>
        <end position="302"/>
    </location>
</feature>
<dbReference type="PANTHER" id="PTHR45658:SF18">
    <property type="entry name" value="PROTEIN GAT2"/>
    <property type="match status" value="1"/>
</dbReference>
<dbReference type="VEuPathDB" id="AmoebaDB:NF0115260"/>
<name>A0A6A5BLV6_NAEFO</name>
<dbReference type="GO" id="GO:0030154">
    <property type="term" value="P:cell differentiation"/>
    <property type="evidence" value="ECO:0007669"/>
    <property type="project" value="TreeGrafter"/>
</dbReference>
<dbReference type="Proteomes" id="UP000444721">
    <property type="component" value="Unassembled WGS sequence"/>
</dbReference>
<evidence type="ECO:0000256" key="1">
    <source>
        <dbReference type="ARBA" id="ARBA00022723"/>
    </source>
</evidence>
<dbReference type="RefSeq" id="XP_044559757.1">
    <property type="nucleotide sequence ID" value="XM_044709360.1"/>
</dbReference>
<keyword evidence="6" id="KW-1185">Reference proteome</keyword>
<feature type="compositionally biased region" description="Acidic residues" evidence="4">
    <location>
        <begin position="226"/>
        <end position="236"/>
    </location>
</feature>
<evidence type="ECO:0000256" key="3">
    <source>
        <dbReference type="ARBA" id="ARBA00022833"/>
    </source>
</evidence>
<feature type="region of interest" description="Disordered" evidence="4">
    <location>
        <begin position="792"/>
        <end position="842"/>
    </location>
</feature>